<reference evidence="2 3" key="1">
    <citation type="submission" date="2022-05" db="EMBL/GenBank/DDBJ databases">
        <title>Luteimonas sp. SX5, whole genome shotgun sequencing project.</title>
        <authorList>
            <person name="Zhao G."/>
            <person name="Shen L."/>
        </authorList>
    </citation>
    <scope>NUCLEOTIDE SEQUENCE [LARGE SCALE GENOMIC DNA]</scope>
    <source>
        <strain evidence="2 3">SX5</strain>
    </source>
</reference>
<dbReference type="InterPro" id="IPR043754">
    <property type="entry name" value="DUF5700"/>
</dbReference>
<evidence type="ECO:0008006" key="4">
    <source>
        <dbReference type="Google" id="ProtNLM"/>
    </source>
</evidence>
<feature type="chain" id="PRO_5045759184" description="DUF2268 domain-containing protein" evidence="1">
    <location>
        <begin position="22"/>
        <end position="349"/>
    </location>
</feature>
<name>A0ABT0MK91_9GAMM</name>
<keyword evidence="3" id="KW-1185">Reference proteome</keyword>
<comment type="caution">
    <text evidence="2">The sequence shown here is derived from an EMBL/GenBank/DDBJ whole genome shotgun (WGS) entry which is preliminary data.</text>
</comment>
<dbReference type="Pfam" id="PF18958">
    <property type="entry name" value="DUF5700"/>
    <property type="match status" value="1"/>
</dbReference>
<keyword evidence="1" id="KW-0732">Signal</keyword>
<sequence length="349" mass="38625">MKNTVISALVAAAVMAMPASSSEPEPAGAVDVKFDIAEAEAALAIFEKQAKGDPVTERDWQALFSTAGYRRLKDREDSMGRSFTDAEFKAFMEEPRTLAQIAALRRVLREWSSQPIEASARVAFAYLPADARMKATIFPMIKPKKNEFVYDTYGDPAIFLYLDPDVSAAKARNTMIHELHHIGQNSVCPRKSDKKIAPDQNTERMREWTGSFSEGLAVLAAAGGPRPDPLADRGGKEQADWDRNVARFGEDMAEQNAYFLSVLDSKAGDEAAVRKKMMGYFGIQGPWYTVGWKMATTIETQFGRQRVIDAFCDPGQLLSTYNQAAALQNQSQKIPLPLWDARLAASLAR</sequence>
<evidence type="ECO:0000256" key="1">
    <source>
        <dbReference type="SAM" id="SignalP"/>
    </source>
</evidence>
<protein>
    <recommendedName>
        <fullName evidence="4">DUF2268 domain-containing protein</fullName>
    </recommendedName>
</protein>
<feature type="signal peptide" evidence="1">
    <location>
        <begin position="1"/>
        <end position="21"/>
    </location>
</feature>
<dbReference type="RefSeq" id="WP_249474717.1">
    <property type="nucleotide sequence ID" value="NZ_JAMBEP010000002.1"/>
</dbReference>
<dbReference type="EMBL" id="JAMBEP010000002">
    <property type="protein sequence ID" value="MCL1635296.1"/>
    <property type="molecule type" value="Genomic_DNA"/>
</dbReference>
<organism evidence="2 3">
    <name type="scientific">Luteimonas galliterrae</name>
    <dbReference type="NCBI Taxonomy" id="2940486"/>
    <lineage>
        <taxon>Bacteria</taxon>
        <taxon>Pseudomonadati</taxon>
        <taxon>Pseudomonadota</taxon>
        <taxon>Gammaproteobacteria</taxon>
        <taxon>Lysobacterales</taxon>
        <taxon>Lysobacteraceae</taxon>
        <taxon>Luteimonas</taxon>
    </lineage>
</organism>
<gene>
    <name evidence="2" type="ORF">M2650_11735</name>
</gene>
<proteinExistence type="predicted"/>
<evidence type="ECO:0000313" key="3">
    <source>
        <dbReference type="Proteomes" id="UP001431217"/>
    </source>
</evidence>
<accession>A0ABT0MK91</accession>
<dbReference type="Proteomes" id="UP001431217">
    <property type="component" value="Unassembled WGS sequence"/>
</dbReference>
<evidence type="ECO:0000313" key="2">
    <source>
        <dbReference type="EMBL" id="MCL1635296.1"/>
    </source>
</evidence>